<comment type="similarity">
    <text evidence="7">Belongs to the DHHC palmitoyltransferase family.</text>
</comment>
<sequence length="330" mass="36875">MNQSRTVRKNGLEAPFEPLQIATWFLLATMIAGFYGVIIPPLSIVLQALLGIIFAILVVIAVVAAFLACWIDPSDDNVLGLATVGVNNGGTDNIYCRFCATHVNRSSKHCRNCEKCVDEFDHHCKWLNNCIGKKNYRHFLVLLVATFAFTLLELAMFIHNVAVYFQDKDDYKTQVEDAYGASASPLGPLIASWIFIVALTPVAGLLGQLFFFHITLLREGLTTYDYIIREQTREHEARHQRRNNTQVNPNGTAASTDDKEEGLCCCSFSSASNGNKSATGKQNNNGKAVKLESKKKRRGPRVMIITHHEIKSRSAHNKKQHQQLYMVCVV</sequence>
<feature type="compositionally biased region" description="Polar residues" evidence="8">
    <location>
        <begin position="243"/>
        <end position="255"/>
    </location>
</feature>
<dbReference type="GO" id="GO:0005794">
    <property type="term" value="C:Golgi apparatus"/>
    <property type="evidence" value="ECO:0007669"/>
    <property type="project" value="TreeGrafter"/>
</dbReference>
<keyword evidence="3 7" id="KW-0812">Transmembrane</keyword>
<evidence type="ECO:0000256" key="3">
    <source>
        <dbReference type="ARBA" id="ARBA00022692"/>
    </source>
</evidence>
<comment type="domain">
    <text evidence="7">The DHHC domain is required for palmitoyltransferase activity.</text>
</comment>
<feature type="transmembrane region" description="Helical" evidence="7">
    <location>
        <begin position="44"/>
        <end position="71"/>
    </location>
</feature>
<dbReference type="Pfam" id="PF01529">
    <property type="entry name" value="DHHC"/>
    <property type="match status" value="1"/>
</dbReference>
<keyword evidence="6 7" id="KW-0012">Acyltransferase</keyword>
<dbReference type="PROSITE" id="PS50216">
    <property type="entry name" value="DHHC"/>
    <property type="match status" value="1"/>
</dbReference>
<accession>A0A7S3YC54</accession>
<dbReference type="GO" id="GO:0016020">
    <property type="term" value="C:membrane"/>
    <property type="evidence" value="ECO:0007669"/>
    <property type="project" value="UniProtKB-SubCell"/>
</dbReference>
<dbReference type="PANTHER" id="PTHR22883">
    <property type="entry name" value="ZINC FINGER DHHC DOMAIN CONTAINING PROTEIN"/>
    <property type="match status" value="1"/>
</dbReference>
<feature type="transmembrane region" description="Helical" evidence="7">
    <location>
        <begin position="190"/>
        <end position="212"/>
    </location>
</feature>
<dbReference type="EC" id="2.3.1.225" evidence="7"/>
<feature type="region of interest" description="Disordered" evidence="8">
    <location>
        <begin position="272"/>
        <end position="298"/>
    </location>
</feature>
<evidence type="ECO:0000256" key="8">
    <source>
        <dbReference type="SAM" id="MobiDB-lite"/>
    </source>
</evidence>
<feature type="transmembrane region" description="Helical" evidence="7">
    <location>
        <begin position="139"/>
        <end position="158"/>
    </location>
</feature>
<feature type="domain" description="Palmitoyltransferase DHHC" evidence="9">
    <location>
        <begin position="95"/>
        <end position="227"/>
    </location>
</feature>
<keyword evidence="5 7" id="KW-0472">Membrane</keyword>
<evidence type="ECO:0000256" key="4">
    <source>
        <dbReference type="ARBA" id="ARBA00022989"/>
    </source>
</evidence>
<dbReference type="GO" id="GO:0019706">
    <property type="term" value="F:protein-cysteine S-palmitoyltransferase activity"/>
    <property type="evidence" value="ECO:0007669"/>
    <property type="project" value="UniProtKB-EC"/>
</dbReference>
<proteinExistence type="inferred from homology"/>
<evidence type="ECO:0000313" key="10">
    <source>
        <dbReference type="EMBL" id="CAE0647342.1"/>
    </source>
</evidence>
<evidence type="ECO:0000256" key="1">
    <source>
        <dbReference type="ARBA" id="ARBA00004141"/>
    </source>
</evidence>
<protein>
    <recommendedName>
        <fullName evidence="7">Palmitoyltransferase</fullName>
        <ecNumber evidence="7">2.3.1.225</ecNumber>
    </recommendedName>
</protein>
<dbReference type="EMBL" id="HBIU01054322">
    <property type="protein sequence ID" value="CAE0647342.1"/>
    <property type="molecule type" value="Transcribed_RNA"/>
</dbReference>
<evidence type="ECO:0000256" key="6">
    <source>
        <dbReference type="ARBA" id="ARBA00023315"/>
    </source>
</evidence>
<keyword evidence="4 7" id="KW-1133">Transmembrane helix</keyword>
<comment type="subcellular location">
    <subcellularLocation>
        <location evidence="1">Membrane</location>
        <topology evidence="1">Multi-pass membrane protein</topology>
    </subcellularLocation>
</comment>
<dbReference type="InterPro" id="IPR039859">
    <property type="entry name" value="PFA4/ZDH16/20/ERF2-like"/>
</dbReference>
<comment type="catalytic activity">
    <reaction evidence="7">
        <text>L-cysteinyl-[protein] + hexadecanoyl-CoA = S-hexadecanoyl-L-cysteinyl-[protein] + CoA</text>
        <dbReference type="Rhea" id="RHEA:36683"/>
        <dbReference type="Rhea" id="RHEA-COMP:10131"/>
        <dbReference type="Rhea" id="RHEA-COMP:11032"/>
        <dbReference type="ChEBI" id="CHEBI:29950"/>
        <dbReference type="ChEBI" id="CHEBI:57287"/>
        <dbReference type="ChEBI" id="CHEBI:57379"/>
        <dbReference type="ChEBI" id="CHEBI:74151"/>
        <dbReference type="EC" id="2.3.1.225"/>
    </reaction>
</comment>
<feature type="region of interest" description="Disordered" evidence="8">
    <location>
        <begin position="234"/>
        <end position="258"/>
    </location>
</feature>
<dbReference type="AlphaFoldDB" id="A0A7S3YC54"/>
<name>A0A7S3YC54_HETAK</name>
<evidence type="ECO:0000256" key="7">
    <source>
        <dbReference type="RuleBase" id="RU079119"/>
    </source>
</evidence>
<keyword evidence="2 7" id="KW-0808">Transferase</keyword>
<reference evidence="10" key="1">
    <citation type="submission" date="2021-01" db="EMBL/GenBank/DDBJ databases">
        <authorList>
            <person name="Corre E."/>
            <person name="Pelletier E."/>
            <person name="Niang G."/>
            <person name="Scheremetjew M."/>
            <person name="Finn R."/>
            <person name="Kale V."/>
            <person name="Holt S."/>
            <person name="Cochrane G."/>
            <person name="Meng A."/>
            <person name="Brown T."/>
            <person name="Cohen L."/>
        </authorList>
    </citation>
    <scope>NUCLEOTIDE SEQUENCE</scope>
    <source>
        <strain evidence="10">CCMP3107</strain>
    </source>
</reference>
<dbReference type="InterPro" id="IPR001594">
    <property type="entry name" value="Palmitoyltrfase_DHHC"/>
</dbReference>
<evidence type="ECO:0000259" key="9">
    <source>
        <dbReference type="Pfam" id="PF01529"/>
    </source>
</evidence>
<feature type="compositionally biased region" description="Polar residues" evidence="8">
    <location>
        <begin position="272"/>
        <end position="286"/>
    </location>
</feature>
<feature type="transmembrane region" description="Helical" evidence="7">
    <location>
        <begin position="21"/>
        <end position="38"/>
    </location>
</feature>
<gene>
    <name evidence="10" type="ORF">HAKA00212_LOCUS23874</name>
</gene>
<evidence type="ECO:0000256" key="2">
    <source>
        <dbReference type="ARBA" id="ARBA00022679"/>
    </source>
</evidence>
<dbReference type="GO" id="GO:0005783">
    <property type="term" value="C:endoplasmic reticulum"/>
    <property type="evidence" value="ECO:0007669"/>
    <property type="project" value="TreeGrafter"/>
</dbReference>
<dbReference type="GO" id="GO:0006612">
    <property type="term" value="P:protein targeting to membrane"/>
    <property type="evidence" value="ECO:0007669"/>
    <property type="project" value="TreeGrafter"/>
</dbReference>
<organism evidence="10">
    <name type="scientific">Heterosigma akashiwo</name>
    <name type="common">Chromophytic alga</name>
    <name type="synonym">Heterosigma carterae</name>
    <dbReference type="NCBI Taxonomy" id="2829"/>
    <lineage>
        <taxon>Eukaryota</taxon>
        <taxon>Sar</taxon>
        <taxon>Stramenopiles</taxon>
        <taxon>Ochrophyta</taxon>
        <taxon>Raphidophyceae</taxon>
        <taxon>Chattonellales</taxon>
        <taxon>Chattonellaceae</taxon>
        <taxon>Heterosigma</taxon>
    </lineage>
</organism>
<evidence type="ECO:0000256" key="5">
    <source>
        <dbReference type="ARBA" id="ARBA00023136"/>
    </source>
</evidence>